<accession>A0A8T2JND4</accession>
<sequence>MVSVNCIQCFTGKRDSNPEIFSPRSYQINHTMPWALKDVKGWY</sequence>
<dbReference type="Proteomes" id="UP000812440">
    <property type="component" value="Chromosome 5"/>
</dbReference>
<comment type="caution">
    <text evidence="1">The sequence shown here is derived from an EMBL/GenBank/DDBJ whole genome shotgun (WGS) entry which is preliminary data.</text>
</comment>
<dbReference type="EMBL" id="JAACNH010000004">
    <property type="protein sequence ID" value="KAG8445278.1"/>
    <property type="molecule type" value="Genomic_DNA"/>
</dbReference>
<dbReference type="AlphaFoldDB" id="A0A8T2JND4"/>
<evidence type="ECO:0000313" key="2">
    <source>
        <dbReference type="Proteomes" id="UP000812440"/>
    </source>
</evidence>
<evidence type="ECO:0000313" key="1">
    <source>
        <dbReference type="EMBL" id="KAG8445278.1"/>
    </source>
</evidence>
<gene>
    <name evidence="1" type="ORF">GDO86_010166</name>
</gene>
<organism evidence="1 2">
    <name type="scientific">Hymenochirus boettgeri</name>
    <name type="common">Congo dwarf clawed frog</name>
    <dbReference type="NCBI Taxonomy" id="247094"/>
    <lineage>
        <taxon>Eukaryota</taxon>
        <taxon>Metazoa</taxon>
        <taxon>Chordata</taxon>
        <taxon>Craniata</taxon>
        <taxon>Vertebrata</taxon>
        <taxon>Euteleostomi</taxon>
        <taxon>Amphibia</taxon>
        <taxon>Batrachia</taxon>
        <taxon>Anura</taxon>
        <taxon>Pipoidea</taxon>
        <taxon>Pipidae</taxon>
        <taxon>Pipinae</taxon>
        <taxon>Hymenochirus</taxon>
    </lineage>
</organism>
<name>A0A8T2JND4_9PIPI</name>
<proteinExistence type="predicted"/>
<reference evidence="1" key="1">
    <citation type="thesis" date="2020" institute="ProQuest LLC" country="789 East Eisenhower Parkway, Ann Arbor, MI, USA">
        <title>Comparative Genomics and Chromosome Evolution.</title>
        <authorList>
            <person name="Mudd A.B."/>
        </authorList>
    </citation>
    <scope>NUCLEOTIDE SEQUENCE</scope>
    <source>
        <strain evidence="1">Female2</strain>
        <tissue evidence="1">Blood</tissue>
    </source>
</reference>
<protein>
    <submittedName>
        <fullName evidence="1">Uncharacterized protein</fullName>
    </submittedName>
</protein>
<keyword evidence="2" id="KW-1185">Reference proteome</keyword>